<organism evidence="7">
    <name type="scientific">termite gut metagenome</name>
    <dbReference type="NCBI Taxonomy" id="433724"/>
    <lineage>
        <taxon>unclassified sequences</taxon>
        <taxon>metagenomes</taxon>
        <taxon>organismal metagenomes</taxon>
    </lineage>
</organism>
<keyword evidence="4" id="KW-0998">Cell outer membrane</keyword>
<evidence type="ECO:0000259" key="6">
    <source>
        <dbReference type="Pfam" id="PF14322"/>
    </source>
</evidence>
<evidence type="ECO:0000256" key="3">
    <source>
        <dbReference type="ARBA" id="ARBA00023136"/>
    </source>
</evidence>
<reference evidence="7" key="1">
    <citation type="submission" date="2019-03" db="EMBL/GenBank/DDBJ databases">
        <title>Single cell metagenomics reveals metabolic interactions within the superorganism composed of flagellate Streblomastix strix and complex community of Bacteroidetes bacteria on its surface.</title>
        <authorList>
            <person name="Treitli S.C."/>
            <person name="Kolisko M."/>
            <person name="Husnik F."/>
            <person name="Keeling P."/>
            <person name="Hampl V."/>
        </authorList>
    </citation>
    <scope>NUCLEOTIDE SEQUENCE</scope>
    <source>
        <strain evidence="7">STM</strain>
    </source>
</reference>
<accession>A0A5J4STX1</accession>
<keyword evidence="2" id="KW-0732">Signal</keyword>
<proteinExistence type="predicted"/>
<evidence type="ECO:0000259" key="5">
    <source>
        <dbReference type="Pfam" id="PF07980"/>
    </source>
</evidence>
<sequence length="524" mass="59130">MIFFACDNSLSLDPVDQLAASSFPQTDADAVASVNGVYATNIYGTTYAYMIDLTSELTIPGGNPNGDAAFLSNQQWEPTGSYNTNSWIYAYSSITNANVLIDALEKPESKVTTTLKDRIIGEAKFLRALHYYYAVQYWGEIPIVLHKGVNDEGEGLTRQSIDDVYTQIEKDLQDAAGLLPHFSAYSGTDKGRVSWGSAKALLSKVYLIWGQTSPTYTDAQRHDLYAKSVTLATEVIGSKDYDLQEKYAENWSTANRNGKEGIFIAQHALAIETNGGGANHLTHCAFDTGFSQSLPHVVGSAPYFRDEFDINDQRRPVTYADSVFNPQTGKWFNFDWPRYLKYIDPLDPNGSASYRDIDRTAIRLAEVYLIRAEAINERDKQPDAQAYEDINKVRHRAFLNTLDPTSYYITAANLSSYIKNLPDKVKLEDDANNYEKFKKAIQFERKLELTYEQVRRFDLIRWRILIKTLKASEVPSKQGVSSKNYRFPIPGAQRNINPKGLWQNWGYDGYDEAKTGANPYAGWE</sequence>
<dbReference type="Pfam" id="PF14322">
    <property type="entry name" value="SusD-like_3"/>
    <property type="match status" value="1"/>
</dbReference>
<comment type="subcellular location">
    <subcellularLocation>
        <location evidence="1">Cell outer membrane</location>
    </subcellularLocation>
</comment>
<dbReference type="InterPro" id="IPR012944">
    <property type="entry name" value="SusD_RagB_dom"/>
</dbReference>
<dbReference type="GO" id="GO:0009279">
    <property type="term" value="C:cell outer membrane"/>
    <property type="evidence" value="ECO:0007669"/>
    <property type="project" value="UniProtKB-SubCell"/>
</dbReference>
<dbReference type="Gene3D" id="1.25.40.390">
    <property type="match status" value="1"/>
</dbReference>
<keyword evidence="3" id="KW-0472">Membrane</keyword>
<evidence type="ECO:0000256" key="2">
    <source>
        <dbReference type="ARBA" id="ARBA00022729"/>
    </source>
</evidence>
<dbReference type="Pfam" id="PF07980">
    <property type="entry name" value="SusD_RagB"/>
    <property type="match status" value="1"/>
</dbReference>
<protein>
    <submittedName>
        <fullName evidence="7">RagB/SusD family nutrient uptake outer membrane protein</fullName>
    </submittedName>
</protein>
<dbReference type="EMBL" id="SNRY01000048">
    <property type="protein sequence ID" value="KAA6349358.1"/>
    <property type="molecule type" value="Genomic_DNA"/>
</dbReference>
<name>A0A5J4STX1_9ZZZZ</name>
<dbReference type="InterPro" id="IPR033985">
    <property type="entry name" value="SusD-like_N"/>
</dbReference>
<dbReference type="CDD" id="cd08977">
    <property type="entry name" value="SusD"/>
    <property type="match status" value="1"/>
</dbReference>
<comment type="caution">
    <text evidence="7">The sequence shown here is derived from an EMBL/GenBank/DDBJ whole genome shotgun (WGS) entry which is preliminary data.</text>
</comment>
<evidence type="ECO:0000313" key="7">
    <source>
        <dbReference type="EMBL" id="KAA6349358.1"/>
    </source>
</evidence>
<gene>
    <name evidence="7" type="ORF">EZS27_003186</name>
</gene>
<dbReference type="InterPro" id="IPR011990">
    <property type="entry name" value="TPR-like_helical_dom_sf"/>
</dbReference>
<dbReference type="SUPFAM" id="SSF48452">
    <property type="entry name" value="TPR-like"/>
    <property type="match status" value="1"/>
</dbReference>
<dbReference type="AlphaFoldDB" id="A0A5J4STX1"/>
<feature type="domain" description="SusD-like N-terminal" evidence="6">
    <location>
        <begin position="71"/>
        <end position="207"/>
    </location>
</feature>
<evidence type="ECO:0000256" key="1">
    <source>
        <dbReference type="ARBA" id="ARBA00004442"/>
    </source>
</evidence>
<feature type="domain" description="RagB/SusD" evidence="5">
    <location>
        <begin position="335"/>
        <end position="507"/>
    </location>
</feature>
<evidence type="ECO:0000256" key="4">
    <source>
        <dbReference type="ARBA" id="ARBA00023237"/>
    </source>
</evidence>